<gene>
    <name evidence="1" type="ORF">METZ01_LOCUS22075</name>
</gene>
<accession>A0A381PQA7</accession>
<dbReference type="GO" id="GO:0020037">
    <property type="term" value="F:heme binding"/>
    <property type="evidence" value="ECO:0007669"/>
    <property type="project" value="InterPro"/>
</dbReference>
<dbReference type="EMBL" id="UINC01001056">
    <property type="protein sequence ID" value="SUZ69221.1"/>
    <property type="molecule type" value="Genomic_DNA"/>
</dbReference>
<dbReference type="AlphaFoldDB" id="A0A381PQA7"/>
<reference evidence="1" key="1">
    <citation type="submission" date="2018-05" db="EMBL/GenBank/DDBJ databases">
        <authorList>
            <person name="Lanie J.A."/>
            <person name="Ng W.-L."/>
            <person name="Kazmierczak K.M."/>
            <person name="Andrzejewski T.M."/>
            <person name="Davidsen T.M."/>
            <person name="Wayne K.J."/>
            <person name="Tettelin H."/>
            <person name="Glass J.I."/>
            <person name="Rusch D."/>
            <person name="Podicherti R."/>
            <person name="Tsui H.-C.T."/>
            <person name="Winkler M.E."/>
        </authorList>
    </citation>
    <scope>NUCLEOTIDE SEQUENCE</scope>
</reference>
<evidence type="ECO:0000313" key="1">
    <source>
        <dbReference type="EMBL" id="SUZ69221.1"/>
    </source>
</evidence>
<evidence type="ECO:0008006" key="2">
    <source>
        <dbReference type="Google" id="ProtNLM"/>
    </source>
</evidence>
<sequence>MFDAMEDTMSGQGREFGSSAVSMLLLTLVSLGASGELEAQVSANLNADVTFTRDVAPILQENCVRCHRAGGGMAPMSLETYEIARTYAPLIKYKTGLRDVAGAMPPWFVEKDIGIQEFKNDMSLTDEEVATLAAWADNGAPQGDPADMPPPREFDDSGDWTIRPDVVVTSQELFVEALAPDWWGEIEPMLVPLEEDRYVAAVEIREVNDIPRAGPGSATVGGRFIVHHLNYSTNVPGQPRSRQGWPVHEVGRNADIFNADAGRLMRAGSVITSSSLHLHANGRDTRARLEIAFQLHPVDYEPRYGGRGEGITIGNTVNMDIRANEAGQEVHAYGVLSDHTMITSFEPHLHAPGERMCLEAIWGSKAETLSCVGYDHSWVRTYFYADDHQPLLPAGTILHIIGYVNNSETNPNVSYAENWAGGGNRSVSNMFLELGEQVSLTDEQFVQAMAERVESLNLTKADYVIGCPLCLATIPPPSATLSPR</sequence>
<dbReference type="GO" id="GO:0009055">
    <property type="term" value="F:electron transfer activity"/>
    <property type="evidence" value="ECO:0007669"/>
    <property type="project" value="InterPro"/>
</dbReference>
<dbReference type="SUPFAM" id="SSF46626">
    <property type="entry name" value="Cytochrome c"/>
    <property type="match status" value="1"/>
</dbReference>
<name>A0A381PQA7_9ZZZZ</name>
<protein>
    <recommendedName>
        <fullName evidence="2">Cytochrome c domain-containing protein</fullName>
    </recommendedName>
</protein>
<dbReference type="InterPro" id="IPR036909">
    <property type="entry name" value="Cyt_c-like_dom_sf"/>
</dbReference>
<proteinExistence type="predicted"/>
<organism evidence="1">
    <name type="scientific">marine metagenome</name>
    <dbReference type="NCBI Taxonomy" id="408172"/>
    <lineage>
        <taxon>unclassified sequences</taxon>
        <taxon>metagenomes</taxon>
        <taxon>ecological metagenomes</taxon>
    </lineage>
</organism>